<evidence type="ECO:0000256" key="1">
    <source>
        <dbReference type="SAM" id="MobiDB-lite"/>
    </source>
</evidence>
<feature type="region of interest" description="Disordered" evidence="1">
    <location>
        <begin position="1"/>
        <end position="72"/>
    </location>
</feature>
<reference evidence="3 4" key="1">
    <citation type="submission" date="2017-03" db="EMBL/GenBank/DDBJ databases">
        <title>Genomes of endolithic fungi from Antarctica.</title>
        <authorList>
            <person name="Coleine C."/>
            <person name="Masonjones S."/>
            <person name="Stajich J.E."/>
        </authorList>
    </citation>
    <scope>NUCLEOTIDE SEQUENCE [LARGE SCALE GENOMIC DNA]</scope>
    <source>
        <strain evidence="3 4">CCFEE 5187</strain>
    </source>
</reference>
<dbReference type="GO" id="GO:0005730">
    <property type="term" value="C:nucleolus"/>
    <property type="evidence" value="ECO:0007669"/>
    <property type="project" value="TreeGrafter"/>
</dbReference>
<feature type="compositionally biased region" description="Acidic residues" evidence="1">
    <location>
        <begin position="85"/>
        <end position="103"/>
    </location>
</feature>
<proteinExistence type="predicted"/>
<dbReference type="InterPro" id="IPR011501">
    <property type="entry name" value="Noc3_N"/>
</dbReference>
<dbReference type="OrthoDB" id="10263597at2759"/>
<dbReference type="Proteomes" id="UP000308768">
    <property type="component" value="Unassembled WGS sequence"/>
</dbReference>
<feature type="compositionally biased region" description="Low complexity" evidence="1">
    <location>
        <begin position="14"/>
        <end position="26"/>
    </location>
</feature>
<gene>
    <name evidence="3" type="ORF">B0A49_09210</name>
</gene>
<dbReference type="InterPro" id="IPR016903">
    <property type="entry name" value="Nucleolar_cplx-assoc_3"/>
</dbReference>
<accession>A0A4U0WBS0</accession>
<feature type="compositionally biased region" description="Basic and acidic residues" evidence="1">
    <location>
        <begin position="48"/>
        <end position="63"/>
    </location>
</feature>
<sequence length="258" mass="28389">MSRVPAAKRRRLTPPDSDASLSPLPSQSRPGVGDFYSRASKWSLEQDYEQRPRKLSKKGKENSKLPIKTPEGWIEQALVPAPDAADTDSFLDSETDNQDDQTSVEEQVVQKPRIPAKQQVLEAKEELARLAGLINEDPEEHAGLLRALAKVASSPNTTVKKLALATQLAVYKDIIPGYRLRPLSDTDPTLKLSKEVRKLRDFEQALVGGYQAYVQELAKYAKGSKTGSTPEFASLATVAISCACNLLTSVPHFNFRGD</sequence>
<dbReference type="EMBL" id="NAJN01001973">
    <property type="protein sequence ID" value="TKA59663.1"/>
    <property type="molecule type" value="Genomic_DNA"/>
</dbReference>
<dbReference type="AlphaFoldDB" id="A0A4U0WBS0"/>
<dbReference type="GO" id="GO:0006270">
    <property type="term" value="P:DNA replication initiation"/>
    <property type="evidence" value="ECO:0007669"/>
    <property type="project" value="TreeGrafter"/>
</dbReference>
<dbReference type="PANTHER" id="PTHR14428">
    <property type="entry name" value="NUCLEOLAR COMPLEX PROTEIN 3"/>
    <property type="match status" value="1"/>
</dbReference>
<feature type="non-terminal residue" evidence="3">
    <location>
        <position position="258"/>
    </location>
</feature>
<dbReference type="PANTHER" id="PTHR14428:SF5">
    <property type="entry name" value="NUCLEOLAR COMPLEX PROTEIN 3 HOMOLOG"/>
    <property type="match status" value="1"/>
</dbReference>
<dbReference type="Pfam" id="PF07540">
    <property type="entry name" value="NOC3p"/>
    <property type="match status" value="1"/>
</dbReference>
<dbReference type="GO" id="GO:0003682">
    <property type="term" value="F:chromatin binding"/>
    <property type="evidence" value="ECO:0007669"/>
    <property type="project" value="TreeGrafter"/>
</dbReference>
<feature type="domain" description="Nucleolar complex-associated protein 3 N-terminal" evidence="2">
    <location>
        <begin position="122"/>
        <end position="213"/>
    </location>
</feature>
<organism evidence="3 4">
    <name type="scientific">Cryomyces minteri</name>
    <dbReference type="NCBI Taxonomy" id="331657"/>
    <lineage>
        <taxon>Eukaryota</taxon>
        <taxon>Fungi</taxon>
        <taxon>Dikarya</taxon>
        <taxon>Ascomycota</taxon>
        <taxon>Pezizomycotina</taxon>
        <taxon>Dothideomycetes</taxon>
        <taxon>Dothideomycetes incertae sedis</taxon>
        <taxon>Cryomyces</taxon>
    </lineage>
</organism>
<evidence type="ECO:0000259" key="2">
    <source>
        <dbReference type="Pfam" id="PF07540"/>
    </source>
</evidence>
<protein>
    <recommendedName>
        <fullName evidence="2">Nucleolar complex-associated protein 3 N-terminal domain-containing protein</fullName>
    </recommendedName>
</protein>
<keyword evidence="4" id="KW-1185">Reference proteome</keyword>
<feature type="region of interest" description="Disordered" evidence="1">
    <location>
        <begin position="84"/>
        <end position="106"/>
    </location>
</feature>
<evidence type="ECO:0000313" key="3">
    <source>
        <dbReference type="EMBL" id="TKA59663.1"/>
    </source>
</evidence>
<feature type="compositionally biased region" description="Basic residues" evidence="1">
    <location>
        <begin position="1"/>
        <end position="12"/>
    </location>
</feature>
<evidence type="ECO:0000313" key="4">
    <source>
        <dbReference type="Proteomes" id="UP000308768"/>
    </source>
</evidence>
<dbReference type="STRING" id="331657.A0A4U0WBS0"/>
<comment type="caution">
    <text evidence="3">The sequence shown here is derived from an EMBL/GenBank/DDBJ whole genome shotgun (WGS) entry which is preliminary data.</text>
</comment>
<name>A0A4U0WBS0_9PEZI</name>